<dbReference type="InterPro" id="IPR005119">
    <property type="entry name" value="LysR_subst-bd"/>
</dbReference>
<dbReference type="RefSeq" id="WP_146975287.1">
    <property type="nucleotide sequence ID" value="NZ_VOSL01000055.1"/>
</dbReference>
<sequence length="174" mass="19515">MQLYLTDTVVDIVYDAFDVAIRIGSLDDSSLICRRLAANDYVVCASPTYLERYGTPEHPEALLGYNCLTALNCEPLREWRFLTDKGEQRISVSGTLSTNNALVMRQAVLDGEGIAMLPRYMVVEDLANKRLTSLFDGQVPANGDIWALYPSRQLLPRRVEAFLELLGEHFAEVV</sequence>
<dbReference type="InterPro" id="IPR058163">
    <property type="entry name" value="LysR-type_TF_proteobact-type"/>
</dbReference>
<comment type="similarity">
    <text evidence="1">Belongs to the LysR transcriptional regulatory family.</text>
</comment>
<dbReference type="SUPFAM" id="SSF53850">
    <property type="entry name" value="Periplasmic binding protein-like II"/>
    <property type="match status" value="1"/>
</dbReference>
<evidence type="ECO:0000313" key="3">
    <source>
        <dbReference type="EMBL" id="TXD34334.1"/>
    </source>
</evidence>
<dbReference type="OrthoDB" id="5416547at2"/>
<dbReference type="PANTHER" id="PTHR30537:SF5">
    <property type="entry name" value="HTH-TYPE TRANSCRIPTIONAL ACTIVATOR TTDR-RELATED"/>
    <property type="match status" value="1"/>
</dbReference>
<dbReference type="Proteomes" id="UP000321046">
    <property type="component" value="Unassembled WGS sequence"/>
</dbReference>
<dbReference type="Pfam" id="PF03466">
    <property type="entry name" value="LysR_substrate"/>
    <property type="match status" value="1"/>
</dbReference>
<dbReference type="PANTHER" id="PTHR30537">
    <property type="entry name" value="HTH-TYPE TRANSCRIPTIONAL REGULATOR"/>
    <property type="match status" value="1"/>
</dbReference>
<accession>A0A5C6X8L9</accession>
<name>A0A5C6X8L9_9DELT</name>
<feature type="domain" description="LysR substrate-binding" evidence="2">
    <location>
        <begin position="6"/>
        <end position="170"/>
    </location>
</feature>
<evidence type="ECO:0000259" key="2">
    <source>
        <dbReference type="Pfam" id="PF03466"/>
    </source>
</evidence>
<reference evidence="3 4" key="1">
    <citation type="submission" date="2019-08" db="EMBL/GenBank/DDBJ databases">
        <title>Bradymonadales sp. TMQ2.</title>
        <authorList>
            <person name="Liang Q."/>
        </authorList>
    </citation>
    <scope>NUCLEOTIDE SEQUENCE [LARGE SCALE GENOMIC DNA]</scope>
    <source>
        <strain evidence="3 4">TMQ2</strain>
    </source>
</reference>
<protein>
    <recommendedName>
        <fullName evidence="2">LysR substrate-binding domain-containing protein</fullName>
    </recommendedName>
</protein>
<comment type="caution">
    <text evidence="3">The sequence shown here is derived from an EMBL/GenBank/DDBJ whole genome shotgun (WGS) entry which is preliminary data.</text>
</comment>
<organism evidence="3 4">
    <name type="scientific">Lujinxingia vulgaris</name>
    <dbReference type="NCBI Taxonomy" id="2600176"/>
    <lineage>
        <taxon>Bacteria</taxon>
        <taxon>Deltaproteobacteria</taxon>
        <taxon>Bradymonadales</taxon>
        <taxon>Lujinxingiaceae</taxon>
        <taxon>Lujinxingia</taxon>
    </lineage>
</organism>
<gene>
    <name evidence="3" type="ORF">FRC96_14130</name>
</gene>
<dbReference type="CDD" id="cd08422">
    <property type="entry name" value="PBP2_CrgA_like"/>
    <property type="match status" value="1"/>
</dbReference>
<dbReference type="Gene3D" id="3.40.190.290">
    <property type="match status" value="1"/>
</dbReference>
<evidence type="ECO:0000256" key="1">
    <source>
        <dbReference type="ARBA" id="ARBA00009437"/>
    </source>
</evidence>
<dbReference type="AlphaFoldDB" id="A0A5C6X8L9"/>
<evidence type="ECO:0000313" key="4">
    <source>
        <dbReference type="Proteomes" id="UP000321046"/>
    </source>
</evidence>
<dbReference type="EMBL" id="VOSL01000055">
    <property type="protein sequence ID" value="TXD34334.1"/>
    <property type="molecule type" value="Genomic_DNA"/>
</dbReference>
<proteinExistence type="inferred from homology"/>